<name>A0A183GM85_HELPZ</name>
<dbReference type="GO" id="GO:0006400">
    <property type="term" value="P:tRNA modification"/>
    <property type="evidence" value="ECO:0007669"/>
    <property type="project" value="InterPro"/>
</dbReference>
<evidence type="ECO:0000313" key="3">
    <source>
        <dbReference type="WBParaSite" id="HPBE_0002380501-mRNA-1"/>
    </source>
</evidence>
<dbReference type="InterPro" id="IPR036511">
    <property type="entry name" value="TGT-like_sf"/>
</dbReference>
<dbReference type="AlphaFoldDB" id="A0A183GM85"/>
<organism evidence="2 3">
    <name type="scientific">Heligmosomoides polygyrus</name>
    <name type="common">Parasitic roundworm</name>
    <dbReference type="NCBI Taxonomy" id="6339"/>
    <lineage>
        <taxon>Eukaryota</taxon>
        <taxon>Metazoa</taxon>
        <taxon>Ecdysozoa</taxon>
        <taxon>Nematoda</taxon>
        <taxon>Chromadorea</taxon>
        <taxon>Rhabditida</taxon>
        <taxon>Rhabditina</taxon>
        <taxon>Rhabditomorpha</taxon>
        <taxon>Strongyloidea</taxon>
        <taxon>Heligmosomidae</taxon>
        <taxon>Heligmosomoides</taxon>
    </lineage>
</organism>
<reference evidence="3" key="2">
    <citation type="submission" date="2019-09" db="UniProtKB">
        <authorList>
            <consortium name="WormBaseParasite"/>
        </authorList>
    </citation>
    <scope>IDENTIFICATION</scope>
</reference>
<evidence type="ECO:0000313" key="2">
    <source>
        <dbReference type="Proteomes" id="UP000050761"/>
    </source>
</evidence>
<gene>
    <name evidence="1" type="ORF">HPBE_LOCUS23803</name>
</gene>
<dbReference type="SUPFAM" id="SSF51713">
    <property type="entry name" value="tRNA-guanine transglycosylase"/>
    <property type="match status" value="1"/>
</dbReference>
<protein>
    <submittedName>
        <fullName evidence="1 3">Uncharacterized protein</fullName>
    </submittedName>
</protein>
<evidence type="ECO:0000313" key="1">
    <source>
        <dbReference type="EMBL" id="VDP41094.1"/>
    </source>
</evidence>
<keyword evidence="2" id="KW-1185">Reference proteome</keyword>
<accession>A0A3P8E983</accession>
<sequence length="150" mass="17381">MVDFVLQRKSVIGRAGVIESWGRQVLKHATPSCMVYLRGGHIPHLTWDVAQKWLRFVQAPIYQLTLPSLLESSKVIEKFSKGAAKFCGIPVCKLSHYYFAYKNLLLFSLICFYRKTLQSILVYPTLWEKQGLDSTTLNPSQCLRREARRW</sequence>
<dbReference type="OrthoDB" id="27601at2759"/>
<dbReference type="WBParaSite" id="HPBE_0002380501-mRNA-1">
    <property type="protein sequence ID" value="HPBE_0002380501-mRNA-1"/>
    <property type="gene ID" value="HPBE_0002380501"/>
</dbReference>
<dbReference type="EMBL" id="UZAH01035503">
    <property type="protein sequence ID" value="VDP41094.1"/>
    <property type="molecule type" value="Genomic_DNA"/>
</dbReference>
<accession>A0A183GM85</accession>
<dbReference type="Gene3D" id="3.20.20.105">
    <property type="entry name" value="Queuine tRNA-ribosyltransferase-like"/>
    <property type="match status" value="1"/>
</dbReference>
<dbReference type="Proteomes" id="UP000050761">
    <property type="component" value="Unassembled WGS sequence"/>
</dbReference>
<proteinExistence type="predicted"/>
<reference evidence="1 2" key="1">
    <citation type="submission" date="2018-11" db="EMBL/GenBank/DDBJ databases">
        <authorList>
            <consortium name="Pathogen Informatics"/>
        </authorList>
    </citation>
    <scope>NUCLEOTIDE SEQUENCE [LARGE SCALE GENOMIC DNA]</scope>
</reference>